<dbReference type="Pfam" id="PF02631">
    <property type="entry name" value="RecX_HTH2"/>
    <property type="match status" value="1"/>
</dbReference>
<dbReference type="PANTHER" id="PTHR33602">
    <property type="entry name" value="REGULATORY PROTEIN RECX FAMILY PROTEIN"/>
    <property type="match status" value="1"/>
</dbReference>
<sequence length="208" mass="23763">MKITALTPQKRNPGHFNLFLNGKFVCGLDADLIVTHQLVVGQELADSEVKSLLASADFSSFYNKVLNLLSYRPHSIYEVQAYLKKLKASEDVSRQVIAKCQQRKLLDDQAFCKWFVGQRQTYRPRSKRMLMSELKQKGINEEIIATVLSSSDFSEAASAYTLAQKKWRSLSRYDSVKRAEKLKSYLARQGFSWDVIQSVLIQLTAEND</sequence>
<evidence type="ECO:0000259" key="7">
    <source>
        <dbReference type="Pfam" id="PF21981"/>
    </source>
</evidence>
<proteinExistence type="inferred from homology"/>
<dbReference type="InterPro" id="IPR053926">
    <property type="entry name" value="RecX_HTH_1st"/>
</dbReference>
<dbReference type="Pfam" id="PF21982">
    <property type="entry name" value="RecX_HTH1"/>
    <property type="match status" value="1"/>
</dbReference>
<evidence type="ECO:0000256" key="3">
    <source>
        <dbReference type="ARBA" id="ARBA00018111"/>
    </source>
</evidence>
<comment type="function">
    <text evidence="5">Modulates RecA activity.</text>
</comment>
<reference evidence="9 10" key="1">
    <citation type="journal article" date="2015" name="Nature">
        <title>rRNA introns, odd ribosomes, and small enigmatic genomes across a large radiation of phyla.</title>
        <authorList>
            <person name="Brown C.T."/>
            <person name="Hug L.A."/>
            <person name="Thomas B.C."/>
            <person name="Sharon I."/>
            <person name="Castelle C.J."/>
            <person name="Singh A."/>
            <person name="Wilkins M.J."/>
            <person name="Williams K.H."/>
            <person name="Banfield J.F."/>
        </authorList>
    </citation>
    <scope>NUCLEOTIDE SEQUENCE [LARGE SCALE GENOMIC DNA]</scope>
</reference>
<feature type="domain" description="RecX third three-helical" evidence="7">
    <location>
        <begin position="156"/>
        <end position="200"/>
    </location>
</feature>
<dbReference type="HAMAP" id="MF_01114">
    <property type="entry name" value="RecX"/>
    <property type="match status" value="1"/>
</dbReference>
<protein>
    <recommendedName>
        <fullName evidence="3 5">Regulatory protein RecX</fullName>
    </recommendedName>
</protein>
<dbReference type="EMBL" id="LCFB01000038">
    <property type="protein sequence ID" value="KKS83480.1"/>
    <property type="molecule type" value="Genomic_DNA"/>
</dbReference>
<evidence type="ECO:0000256" key="4">
    <source>
        <dbReference type="ARBA" id="ARBA00022490"/>
    </source>
</evidence>
<accession>A0A0G1CCT3</accession>
<keyword evidence="4 5" id="KW-0963">Cytoplasm</keyword>
<dbReference type="Proteomes" id="UP000034543">
    <property type="component" value="Unassembled WGS sequence"/>
</dbReference>
<comment type="subcellular location">
    <subcellularLocation>
        <location evidence="1 5">Cytoplasm</location>
    </subcellularLocation>
</comment>
<feature type="domain" description="RecX second three-helical" evidence="6">
    <location>
        <begin position="107"/>
        <end position="148"/>
    </location>
</feature>
<dbReference type="InterPro" id="IPR053925">
    <property type="entry name" value="RecX_HTH_3rd"/>
</dbReference>
<evidence type="ECO:0000256" key="1">
    <source>
        <dbReference type="ARBA" id="ARBA00004496"/>
    </source>
</evidence>
<comment type="similarity">
    <text evidence="2 5">Belongs to the RecX family.</text>
</comment>
<feature type="domain" description="RecX first three-helical" evidence="8">
    <location>
        <begin position="62"/>
        <end position="100"/>
    </location>
</feature>
<dbReference type="InterPro" id="IPR003783">
    <property type="entry name" value="Regulatory_RecX"/>
</dbReference>
<evidence type="ECO:0000313" key="10">
    <source>
        <dbReference type="Proteomes" id="UP000034543"/>
    </source>
</evidence>
<dbReference type="GO" id="GO:0006282">
    <property type="term" value="P:regulation of DNA repair"/>
    <property type="evidence" value="ECO:0007669"/>
    <property type="project" value="UniProtKB-UniRule"/>
</dbReference>
<dbReference type="InterPro" id="IPR053924">
    <property type="entry name" value="RecX_HTH_2nd"/>
</dbReference>
<organism evidence="9 10">
    <name type="scientific">Candidatus Gottesmanbacteria bacterium GW2011_GWA1_43_11</name>
    <dbReference type="NCBI Taxonomy" id="1618436"/>
    <lineage>
        <taxon>Bacteria</taxon>
        <taxon>Candidatus Gottesmaniibacteriota</taxon>
    </lineage>
</organism>
<dbReference type="InterPro" id="IPR036388">
    <property type="entry name" value="WH-like_DNA-bd_sf"/>
</dbReference>
<comment type="caution">
    <text evidence="9">The sequence shown here is derived from an EMBL/GenBank/DDBJ whole genome shotgun (WGS) entry which is preliminary data.</text>
</comment>
<dbReference type="AlphaFoldDB" id="A0A0G1CCT3"/>
<evidence type="ECO:0000256" key="2">
    <source>
        <dbReference type="ARBA" id="ARBA00009695"/>
    </source>
</evidence>
<evidence type="ECO:0000259" key="6">
    <source>
        <dbReference type="Pfam" id="PF02631"/>
    </source>
</evidence>
<evidence type="ECO:0000256" key="5">
    <source>
        <dbReference type="HAMAP-Rule" id="MF_01114"/>
    </source>
</evidence>
<gene>
    <name evidence="5" type="primary">recX</name>
    <name evidence="9" type="ORF">UV59_C0038G0005</name>
</gene>
<name>A0A0G1CCT3_9BACT</name>
<dbReference type="STRING" id="1618436.UV59_C0038G0005"/>
<dbReference type="Gene3D" id="1.10.10.10">
    <property type="entry name" value="Winged helix-like DNA-binding domain superfamily/Winged helix DNA-binding domain"/>
    <property type="match status" value="3"/>
</dbReference>
<dbReference type="PANTHER" id="PTHR33602:SF1">
    <property type="entry name" value="REGULATORY PROTEIN RECX FAMILY PROTEIN"/>
    <property type="match status" value="1"/>
</dbReference>
<evidence type="ECO:0000259" key="8">
    <source>
        <dbReference type="Pfam" id="PF21982"/>
    </source>
</evidence>
<evidence type="ECO:0000313" key="9">
    <source>
        <dbReference type="EMBL" id="KKS83480.1"/>
    </source>
</evidence>
<dbReference type="Pfam" id="PF21981">
    <property type="entry name" value="RecX_HTH3"/>
    <property type="match status" value="1"/>
</dbReference>
<dbReference type="GO" id="GO:0005737">
    <property type="term" value="C:cytoplasm"/>
    <property type="evidence" value="ECO:0007669"/>
    <property type="project" value="UniProtKB-SubCell"/>
</dbReference>